<evidence type="ECO:0000256" key="2">
    <source>
        <dbReference type="HAMAP-Rule" id="MF_00048"/>
    </source>
</evidence>
<dbReference type="PANTHER" id="PTHR34039:SF1">
    <property type="entry name" value="UPF0102 PROTEIN YRAN"/>
    <property type="match status" value="1"/>
</dbReference>
<organism evidence="3 4">
    <name type="scientific">Klenkia terrae</name>
    <dbReference type="NCBI Taxonomy" id="1052259"/>
    <lineage>
        <taxon>Bacteria</taxon>
        <taxon>Bacillati</taxon>
        <taxon>Actinomycetota</taxon>
        <taxon>Actinomycetes</taxon>
        <taxon>Geodermatophilales</taxon>
        <taxon>Geodermatophilaceae</taxon>
        <taxon>Klenkia</taxon>
    </lineage>
</organism>
<dbReference type="InterPro" id="IPR011335">
    <property type="entry name" value="Restrct_endonuc-II-like"/>
</dbReference>
<dbReference type="SUPFAM" id="SSF52980">
    <property type="entry name" value="Restriction endonuclease-like"/>
    <property type="match status" value="1"/>
</dbReference>
<dbReference type="Gene3D" id="3.40.1350.10">
    <property type="match status" value="1"/>
</dbReference>
<keyword evidence="4" id="KW-1185">Reference proteome</keyword>
<comment type="caution">
    <text evidence="3">The sequence shown here is derived from an EMBL/GenBank/DDBJ whole genome shotgun (WGS) entry which is preliminary data.</text>
</comment>
<dbReference type="Pfam" id="PF02021">
    <property type="entry name" value="UPF0102"/>
    <property type="match status" value="1"/>
</dbReference>
<accession>A0ABU8E2T3</accession>
<dbReference type="RefSeq" id="WP_225234949.1">
    <property type="nucleotide sequence ID" value="NZ_JBAPLV010000004.1"/>
</dbReference>
<dbReference type="HAMAP" id="MF_00048">
    <property type="entry name" value="UPF0102"/>
    <property type="match status" value="1"/>
</dbReference>
<dbReference type="CDD" id="cd20736">
    <property type="entry name" value="PoNe_Nuclease"/>
    <property type="match status" value="1"/>
</dbReference>
<dbReference type="NCBIfam" id="TIGR00252">
    <property type="entry name" value="YraN family protein"/>
    <property type="match status" value="1"/>
</dbReference>
<dbReference type="InterPro" id="IPR011856">
    <property type="entry name" value="tRNA_endonuc-like_dom_sf"/>
</dbReference>
<dbReference type="Proteomes" id="UP001373496">
    <property type="component" value="Unassembled WGS sequence"/>
</dbReference>
<proteinExistence type="inferred from homology"/>
<name>A0ABU8E2T3_9ACTN</name>
<dbReference type="EMBL" id="JBAPLV010000004">
    <property type="protein sequence ID" value="MEI4277958.1"/>
    <property type="molecule type" value="Genomic_DNA"/>
</dbReference>
<sequence>MPPPPARPPLTRSQLGALGEDIAVRYLTDHGLLVLDRNWRHARGELDVVAREADALVFCEVKTRRGTGYGVPAEAVTAVKRRRLRTLSGLWLQAHEAHAAQLRFDVVAVLALPGRPVQVTHHRAAF</sequence>
<dbReference type="NCBIfam" id="NF009154">
    <property type="entry name" value="PRK12497.3-3"/>
    <property type="match status" value="1"/>
</dbReference>
<evidence type="ECO:0000256" key="1">
    <source>
        <dbReference type="ARBA" id="ARBA00006738"/>
    </source>
</evidence>
<comment type="similarity">
    <text evidence="1 2">Belongs to the UPF0102 family.</text>
</comment>
<reference evidence="3 4" key="1">
    <citation type="submission" date="2024-03" db="EMBL/GenBank/DDBJ databases">
        <title>Draft genome sequence of Klenkia terrae.</title>
        <authorList>
            <person name="Duangmal K."/>
            <person name="Chantavorakit T."/>
        </authorList>
    </citation>
    <scope>NUCLEOTIDE SEQUENCE [LARGE SCALE GENOMIC DNA]</scope>
    <source>
        <strain evidence="3 4">JCM 17786</strain>
    </source>
</reference>
<evidence type="ECO:0000313" key="4">
    <source>
        <dbReference type="Proteomes" id="UP001373496"/>
    </source>
</evidence>
<gene>
    <name evidence="3" type="ORF">UXQ13_05720</name>
</gene>
<dbReference type="PANTHER" id="PTHR34039">
    <property type="entry name" value="UPF0102 PROTEIN YRAN"/>
    <property type="match status" value="1"/>
</dbReference>
<dbReference type="InterPro" id="IPR003509">
    <property type="entry name" value="UPF0102_YraN-like"/>
</dbReference>
<evidence type="ECO:0000313" key="3">
    <source>
        <dbReference type="EMBL" id="MEI4277958.1"/>
    </source>
</evidence>
<protein>
    <recommendedName>
        <fullName evidence="2">UPF0102 protein UXQ13_05720</fullName>
    </recommendedName>
</protein>
<dbReference type="NCBIfam" id="NF009150">
    <property type="entry name" value="PRK12497.1-3"/>
    <property type="match status" value="1"/>
</dbReference>